<evidence type="ECO:0000313" key="5">
    <source>
        <dbReference type="Proteomes" id="UP000320653"/>
    </source>
</evidence>
<dbReference type="PROSITE" id="PS51755">
    <property type="entry name" value="OMPR_PHOB"/>
    <property type="match status" value="1"/>
</dbReference>
<dbReference type="PANTHER" id="PTHR47691:SF3">
    <property type="entry name" value="HTH-TYPE TRANSCRIPTIONAL REGULATOR RV0890C-RELATED"/>
    <property type="match status" value="1"/>
</dbReference>
<dbReference type="CDD" id="cd00383">
    <property type="entry name" value="trans_reg_C"/>
    <property type="match status" value="1"/>
</dbReference>
<reference evidence="4 5" key="1">
    <citation type="submission" date="2019-06" db="EMBL/GenBank/DDBJ databases">
        <title>Sorghum-associated microbial communities from plants grown in Nebraska, USA.</title>
        <authorList>
            <person name="Schachtman D."/>
        </authorList>
    </citation>
    <scope>NUCLEOTIDE SEQUENCE [LARGE SCALE GENOMIC DNA]</scope>
    <source>
        <strain evidence="4 5">1225</strain>
    </source>
</reference>
<evidence type="ECO:0000259" key="3">
    <source>
        <dbReference type="PROSITE" id="PS51755"/>
    </source>
</evidence>
<dbReference type="AlphaFoldDB" id="A0A561QCM6"/>
<keyword evidence="5" id="KW-1185">Reference proteome</keyword>
<accession>A0A561QCM6</accession>
<evidence type="ECO:0000256" key="1">
    <source>
        <dbReference type="ARBA" id="ARBA00023125"/>
    </source>
</evidence>
<dbReference type="PANTHER" id="PTHR47691">
    <property type="entry name" value="REGULATOR-RELATED"/>
    <property type="match status" value="1"/>
</dbReference>
<dbReference type="InterPro" id="IPR049945">
    <property type="entry name" value="AAA_22"/>
</dbReference>
<dbReference type="EMBL" id="VIWP01000009">
    <property type="protein sequence ID" value="TWF48041.1"/>
    <property type="molecule type" value="Genomic_DNA"/>
</dbReference>
<dbReference type="InterPro" id="IPR027417">
    <property type="entry name" value="P-loop_NTPase"/>
</dbReference>
<protein>
    <submittedName>
        <fullName evidence="4">Putative ATPase</fullName>
    </submittedName>
</protein>
<dbReference type="PRINTS" id="PR00364">
    <property type="entry name" value="DISEASERSIST"/>
</dbReference>
<dbReference type="InterPro" id="IPR001867">
    <property type="entry name" value="OmpR/PhoB-type_DNA-bd"/>
</dbReference>
<evidence type="ECO:0000313" key="4">
    <source>
        <dbReference type="EMBL" id="TWF48041.1"/>
    </source>
</evidence>
<dbReference type="SMART" id="SM00862">
    <property type="entry name" value="Trans_reg_C"/>
    <property type="match status" value="1"/>
</dbReference>
<dbReference type="InterPro" id="IPR036388">
    <property type="entry name" value="WH-like_DNA-bd_sf"/>
</dbReference>
<sequence length="918" mass="99935">MSTIRFLDFELDVSRRLLEHRGEPVKIGSRAMDILAVLASRSGEVVSSSEILGAVWPDSVSAENSLRVHLVALRKALAVADAGSLVQSVAGRGYILSATVRVTQPAVETVRPLGQNKGNLPGKSTGVIGRESFVARCLELRHSRVMTIVGTGGIGKTTVALEVAHLLKEDHEAVYFLDLAALGSTGAIAPTLASLLGLSVYGEDPLPGIVSALARQNVLLVFDNCEHVIAEAAQIIERIVRTCPDVKVLATSREPLSIQAETIRRLGSLDVPEEGEVSAQAMQRSAVALFIDRMEQSFEMGTPLRREQMDVVTGIVRKLEGIPLAIEFAATRVVDLGLEQLLASLDQPLTVLRRGRRTAPRRQQTLQATLDWSYGFLTENEKSVLQALSVFAYSFSREGALAVCEMAVGKEEAEDAIWGLQSKSLLARSESGRALRLLETTREYAAIKLAAAGRQGEVRLAHASLLLIRMREAEFQWDKLQTAQWMSGYGILIHDLRLALTFCEEAGQTRLYHELLASSVTLWTQLGLMNEQLRHIEKAVRSFDLEPSTDALLETQLRSAYGSIAYNVHSVDGDAEARRQFELAARSARSLNDATRLLRAGSGVCALLTTQGRYRDANQVALELQRDLGEAAEPAVNRILAHNSHYLGAHDDAYEYAARALRANGQAVRGTLTSGANFGQKTLSLMVMAKTAFIRGQIEMSLEHLDELTSDILLVDHPISTCLGLAVGACPIYFGLGELELGYRFLGILRDISTRNSLYRWQEWVEGYEYALGAGNVDHEAAIACLRHGGNGPRLENIVAVAGKPAGLDLIELALAGEAGWCQAELVRLKGEILLDRGDRSGRGLLLDAYRIAEGQSALTWQLKCANSLAKHGSHQTLEADRERVERTLGLFSCSPVKGDMKTAEAALKFLASEAQEA</sequence>
<name>A0A561QCM6_9HYPH</name>
<feature type="domain" description="OmpR/PhoB-type" evidence="3">
    <location>
        <begin position="1"/>
        <end position="98"/>
    </location>
</feature>
<evidence type="ECO:0000256" key="2">
    <source>
        <dbReference type="PROSITE-ProRule" id="PRU01091"/>
    </source>
</evidence>
<dbReference type="SUPFAM" id="SSF46894">
    <property type="entry name" value="C-terminal effector domain of the bipartite response regulators"/>
    <property type="match status" value="1"/>
</dbReference>
<feature type="DNA-binding region" description="OmpR/PhoB-type" evidence="2">
    <location>
        <begin position="1"/>
        <end position="98"/>
    </location>
</feature>
<dbReference type="SUPFAM" id="SSF52540">
    <property type="entry name" value="P-loop containing nucleoside triphosphate hydrolases"/>
    <property type="match status" value="1"/>
</dbReference>
<proteinExistence type="predicted"/>
<dbReference type="GO" id="GO:0006355">
    <property type="term" value="P:regulation of DNA-templated transcription"/>
    <property type="evidence" value="ECO:0007669"/>
    <property type="project" value="InterPro"/>
</dbReference>
<dbReference type="Pfam" id="PF13401">
    <property type="entry name" value="AAA_22"/>
    <property type="match status" value="1"/>
</dbReference>
<keyword evidence="1 2" id="KW-0238">DNA-binding</keyword>
<dbReference type="Pfam" id="PF00486">
    <property type="entry name" value="Trans_reg_C"/>
    <property type="match status" value="1"/>
</dbReference>
<dbReference type="GO" id="GO:0000160">
    <property type="term" value="P:phosphorelay signal transduction system"/>
    <property type="evidence" value="ECO:0007669"/>
    <property type="project" value="InterPro"/>
</dbReference>
<comment type="caution">
    <text evidence="4">The sequence shown here is derived from an EMBL/GenBank/DDBJ whole genome shotgun (WGS) entry which is preliminary data.</text>
</comment>
<dbReference type="Gene3D" id="1.10.10.10">
    <property type="entry name" value="Winged helix-like DNA-binding domain superfamily/Winged helix DNA-binding domain"/>
    <property type="match status" value="1"/>
</dbReference>
<dbReference type="OrthoDB" id="4473689at2"/>
<organism evidence="4 5">
    <name type="scientific">Neorhizobium alkalisoli</name>
    <dbReference type="NCBI Taxonomy" id="528178"/>
    <lineage>
        <taxon>Bacteria</taxon>
        <taxon>Pseudomonadati</taxon>
        <taxon>Pseudomonadota</taxon>
        <taxon>Alphaproteobacteria</taxon>
        <taxon>Hyphomicrobiales</taxon>
        <taxon>Rhizobiaceae</taxon>
        <taxon>Rhizobium/Agrobacterium group</taxon>
        <taxon>Neorhizobium</taxon>
    </lineage>
</organism>
<gene>
    <name evidence="4" type="ORF">FHW37_109104</name>
</gene>
<dbReference type="Proteomes" id="UP000320653">
    <property type="component" value="Unassembled WGS sequence"/>
</dbReference>
<dbReference type="GO" id="GO:0003677">
    <property type="term" value="F:DNA binding"/>
    <property type="evidence" value="ECO:0007669"/>
    <property type="project" value="UniProtKB-UniRule"/>
</dbReference>
<dbReference type="InterPro" id="IPR016032">
    <property type="entry name" value="Sig_transdc_resp-reg_C-effctor"/>
</dbReference>
<dbReference type="RefSeq" id="WP_145641814.1">
    <property type="nucleotide sequence ID" value="NZ_VIWP01000009.1"/>
</dbReference>
<dbReference type="GO" id="GO:0016887">
    <property type="term" value="F:ATP hydrolysis activity"/>
    <property type="evidence" value="ECO:0007669"/>
    <property type="project" value="InterPro"/>
</dbReference>
<dbReference type="Gene3D" id="3.40.50.300">
    <property type="entry name" value="P-loop containing nucleotide triphosphate hydrolases"/>
    <property type="match status" value="1"/>
</dbReference>